<evidence type="ECO:0000256" key="1">
    <source>
        <dbReference type="ARBA" id="ARBA00023015"/>
    </source>
</evidence>
<accession>A0ABP8XGU4</accession>
<name>A0ABP8XGU4_9PSEU</name>
<dbReference type="Gene3D" id="1.10.10.10">
    <property type="entry name" value="Winged helix-like DNA-binding domain superfamily/Winged helix DNA-binding domain"/>
    <property type="match status" value="1"/>
</dbReference>
<organism evidence="5 6">
    <name type="scientific">Pseudonocardia yuanmonensis</name>
    <dbReference type="NCBI Taxonomy" id="1095914"/>
    <lineage>
        <taxon>Bacteria</taxon>
        <taxon>Bacillati</taxon>
        <taxon>Actinomycetota</taxon>
        <taxon>Actinomycetes</taxon>
        <taxon>Pseudonocardiales</taxon>
        <taxon>Pseudonocardiaceae</taxon>
        <taxon>Pseudonocardia</taxon>
    </lineage>
</organism>
<dbReference type="SMART" id="SM00345">
    <property type="entry name" value="HTH_GNTR"/>
    <property type="match status" value="1"/>
</dbReference>
<dbReference type="InterPro" id="IPR036388">
    <property type="entry name" value="WH-like_DNA-bd_sf"/>
</dbReference>
<dbReference type="PANTHER" id="PTHR43537">
    <property type="entry name" value="TRANSCRIPTIONAL REGULATOR, GNTR FAMILY"/>
    <property type="match status" value="1"/>
</dbReference>
<keyword evidence="3" id="KW-0804">Transcription</keyword>
<dbReference type="InterPro" id="IPR000524">
    <property type="entry name" value="Tscrpt_reg_HTH_GntR"/>
</dbReference>
<dbReference type="SUPFAM" id="SSF48008">
    <property type="entry name" value="GntR ligand-binding domain-like"/>
    <property type="match status" value="1"/>
</dbReference>
<dbReference type="PROSITE" id="PS50949">
    <property type="entry name" value="HTH_GNTR"/>
    <property type="match status" value="1"/>
</dbReference>
<comment type="caution">
    <text evidence="5">The sequence shown here is derived from an EMBL/GenBank/DDBJ whole genome shotgun (WGS) entry which is preliminary data.</text>
</comment>
<evidence type="ECO:0000256" key="2">
    <source>
        <dbReference type="ARBA" id="ARBA00023125"/>
    </source>
</evidence>
<keyword evidence="1" id="KW-0805">Transcription regulation</keyword>
<dbReference type="Gene3D" id="1.20.120.530">
    <property type="entry name" value="GntR ligand-binding domain-like"/>
    <property type="match status" value="1"/>
</dbReference>
<proteinExistence type="predicted"/>
<dbReference type="CDD" id="cd07377">
    <property type="entry name" value="WHTH_GntR"/>
    <property type="match status" value="1"/>
</dbReference>
<dbReference type="InterPro" id="IPR008920">
    <property type="entry name" value="TF_FadR/GntR_C"/>
</dbReference>
<dbReference type="InterPro" id="IPR011711">
    <property type="entry name" value="GntR_C"/>
</dbReference>
<keyword evidence="6" id="KW-1185">Reference proteome</keyword>
<sequence>MSEELADVAAPGAARPGRRLAVDVHAAVRAMILDGELPPGTPILQAALARRLNVSRTPLREAFRLLQEEGLIEHKPDQRAVVRAIDPGEIDAVYTSRVMLESVAVSISVRVATPELVARLEEALARMRRCLEDEDIARWQQEHRAFHQITTEAAPMLHDSIGNLSERSERFLRLAQLGHPTSWARWDADHETLVDAFRDRDHDLAVRTIAQHLARTAFTAMADIAPQRDATATRTALNLLLAEG</sequence>
<dbReference type="SMART" id="SM00895">
    <property type="entry name" value="FCD"/>
    <property type="match status" value="1"/>
</dbReference>
<dbReference type="Pfam" id="PF00392">
    <property type="entry name" value="GntR"/>
    <property type="match status" value="1"/>
</dbReference>
<evidence type="ECO:0000256" key="3">
    <source>
        <dbReference type="ARBA" id="ARBA00023163"/>
    </source>
</evidence>
<dbReference type="Proteomes" id="UP001500325">
    <property type="component" value="Unassembled WGS sequence"/>
</dbReference>
<reference evidence="6" key="1">
    <citation type="journal article" date="2019" name="Int. J. Syst. Evol. Microbiol.">
        <title>The Global Catalogue of Microorganisms (GCM) 10K type strain sequencing project: providing services to taxonomists for standard genome sequencing and annotation.</title>
        <authorList>
            <consortium name="The Broad Institute Genomics Platform"/>
            <consortium name="The Broad Institute Genome Sequencing Center for Infectious Disease"/>
            <person name="Wu L."/>
            <person name="Ma J."/>
        </authorList>
    </citation>
    <scope>NUCLEOTIDE SEQUENCE [LARGE SCALE GENOMIC DNA]</scope>
    <source>
        <strain evidence="6">JCM 18055</strain>
    </source>
</reference>
<feature type="domain" description="HTH gntR-type" evidence="4">
    <location>
        <begin position="18"/>
        <end position="85"/>
    </location>
</feature>
<dbReference type="Pfam" id="PF07729">
    <property type="entry name" value="FCD"/>
    <property type="match status" value="1"/>
</dbReference>
<dbReference type="RefSeq" id="WP_345383781.1">
    <property type="nucleotide sequence ID" value="NZ_BAABIC010000025.1"/>
</dbReference>
<dbReference type="InterPro" id="IPR036390">
    <property type="entry name" value="WH_DNA-bd_sf"/>
</dbReference>
<dbReference type="PANTHER" id="PTHR43537:SF24">
    <property type="entry name" value="GLUCONATE OPERON TRANSCRIPTIONAL REPRESSOR"/>
    <property type="match status" value="1"/>
</dbReference>
<keyword evidence="2" id="KW-0238">DNA-binding</keyword>
<gene>
    <name evidence="5" type="ORF">GCM10023215_56150</name>
</gene>
<evidence type="ECO:0000313" key="6">
    <source>
        <dbReference type="Proteomes" id="UP001500325"/>
    </source>
</evidence>
<dbReference type="EMBL" id="BAABIC010000025">
    <property type="protein sequence ID" value="GAA4707837.1"/>
    <property type="molecule type" value="Genomic_DNA"/>
</dbReference>
<evidence type="ECO:0000313" key="5">
    <source>
        <dbReference type="EMBL" id="GAA4707837.1"/>
    </source>
</evidence>
<dbReference type="SUPFAM" id="SSF46785">
    <property type="entry name" value="Winged helix' DNA-binding domain"/>
    <property type="match status" value="1"/>
</dbReference>
<protein>
    <submittedName>
        <fullName evidence="5">GntR family transcriptional regulator</fullName>
    </submittedName>
</protein>
<evidence type="ECO:0000259" key="4">
    <source>
        <dbReference type="PROSITE" id="PS50949"/>
    </source>
</evidence>